<reference evidence="2" key="1">
    <citation type="journal article" date="2007" name="Plant Cell">
        <title>Dothideomycete-plant interactions illuminated by genome sequencing and EST analysis of the wheat pathogen Stagonospora nodorum.</title>
        <authorList>
            <person name="Hane J.K."/>
            <person name="Lowe R.G."/>
            <person name="Solomon P.S."/>
            <person name="Tan K.C."/>
            <person name="Schoch C.L."/>
            <person name="Spatafora J.W."/>
            <person name="Crous P.W."/>
            <person name="Kodira C."/>
            <person name="Birren B.W."/>
            <person name="Galagan J.E."/>
            <person name="Torriani S.F."/>
            <person name="McDonald B.A."/>
            <person name="Oliver R.P."/>
        </authorList>
    </citation>
    <scope>NUCLEOTIDE SEQUENCE [LARGE SCALE GENOMIC DNA]</scope>
    <source>
        <strain evidence="2">SN15 / ATCC MYA-4574 / FGSC 10173</strain>
    </source>
</reference>
<evidence type="ECO:0000313" key="2">
    <source>
        <dbReference type="Proteomes" id="UP000001055"/>
    </source>
</evidence>
<dbReference type="InParanoid" id="Q0TZ13"/>
<name>Q0TZ13_PHANO</name>
<gene>
    <name evidence="1" type="ORF">SNOG_15143</name>
</gene>
<organism evidence="1 2">
    <name type="scientific">Phaeosphaeria nodorum (strain SN15 / ATCC MYA-4574 / FGSC 10173)</name>
    <name type="common">Glume blotch fungus</name>
    <name type="synonym">Parastagonospora nodorum</name>
    <dbReference type="NCBI Taxonomy" id="321614"/>
    <lineage>
        <taxon>Eukaryota</taxon>
        <taxon>Fungi</taxon>
        <taxon>Dikarya</taxon>
        <taxon>Ascomycota</taxon>
        <taxon>Pezizomycotina</taxon>
        <taxon>Dothideomycetes</taxon>
        <taxon>Pleosporomycetidae</taxon>
        <taxon>Pleosporales</taxon>
        <taxon>Pleosporineae</taxon>
        <taxon>Phaeosphaeriaceae</taxon>
        <taxon>Parastagonospora</taxon>
    </lineage>
</organism>
<accession>Q0TZ13</accession>
<proteinExistence type="predicted"/>
<dbReference type="AlphaFoldDB" id="Q0TZ13"/>
<dbReference type="GeneID" id="5982234"/>
<dbReference type="RefSeq" id="XP_001805306.1">
    <property type="nucleotide sequence ID" value="XM_001805254.1"/>
</dbReference>
<dbReference type="EMBL" id="CH445360">
    <property type="protein sequence ID" value="EAT77368.1"/>
    <property type="molecule type" value="Genomic_DNA"/>
</dbReference>
<evidence type="ECO:0000313" key="1">
    <source>
        <dbReference type="EMBL" id="EAT77368.1"/>
    </source>
</evidence>
<sequence length="37" mass="4375">MCKKHYYGVSEHAKDPYNHYDEPYFESATSAAMWDDS</sequence>
<protein>
    <submittedName>
        <fullName evidence="1">Uncharacterized protein</fullName>
    </submittedName>
</protein>
<dbReference type="KEGG" id="pno:SNOG_15143"/>
<dbReference type="HOGENOM" id="CLU_3351308_0_0_1"/>
<dbReference type="Proteomes" id="UP000001055">
    <property type="component" value="Unassembled WGS sequence"/>
</dbReference>